<dbReference type="Pfam" id="PF04082">
    <property type="entry name" value="Fungal_trans"/>
    <property type="match status" value="1"/>
</dbReference>
<dbReference type="OrthoDB" id="4337792at2759"/>
<feature type="domain" description="Zn(2)-C6 fungal-type" evidence="8">
    <location>
        <begin position="25"/>
        <end position="54"/>
    </location>
</feature>
<evidence type="ECO:0000313" key="10">
    <source>
        <dbReference type="Proteomes" id="UP000214365"/>
    </source>
</evidence>
<keyword evidence="2" id="KW-0862">Zinc</keyword>
<gene>
    <name evidence="9" type="ORF">UA08_00524</name>
</gene>
<dbReference type="InterPro" id="IPR051430">
    <property type="entry name" value="Fungal_TF_Env_Response"/>
</dbReference>
<dbReference type="Pfam" id="PF00172">
    <property type="entry name" value="Zn_clus"/>
    <property type="match status" value="1"/>
</dbReference>
<dbReference type="GeneID" id="31000279"/>
<name>A0A225ASY1_TALAT</name>
<dbReference type="GO" id="GO:0008270">
    <property type="term" value="F:zinc ion binding"/>
    <property type="evidence" value="ECO:0007669"/>
    <property type="project" value="InterPro"/>
</dbReference>
<dbReference type="PANTHER" id="PTHR31944">
    <property type="entry name" value="HEME-RESPONSIVE ZINC FINGER TRANSCRIPTION FACTOR HAP1"/>
    <property type="match status" value="1"/>
</dbReference>
<evidence type="ECO:0000259" key="8">
    <source>
        <dbReference type="PROSITE" id="PS50048"/>
    </source>
</evidence>
<dbReference type="EMBL" id="LFMY01000001">
    <property type="protein sequence ID" value="OKL64711.1"/>
    <property type="molecule type" value="Genomic_DNA"/>
</dbReference>
<sequence>MAETTSATADTTVRAVRRRRRPPRSCVECRRRKVKCDRKEPCRHCLVLNKQCIYSDEASQSEKRAESITAPRLLPSTHFTPRQMSESVTTTRPDPSHFRHLEADRTSTLISPLSTAESQPNEVTGRFPSTAENKERQINALDRRVQTLERALSLSAPGSVAVEKQPSSGPSGAHEARSESSSVSDKSKATLNKSRLFGPTHWTNDLDEFKRVSEFMRVETIDPEDSERIRHLKLKIRDLLQKCKFLAKGIKASRPTRTRCLLSPEPALPEKSLADTMARLYISRFESVFRILHIPSFWSQYEQYWRDPADSGDDVQYTVQLVIAIGFSLYRDSYDSDQVCSAMSQWVYAAQAWLSAPMEKDRLCIRGLQVQCLLILARQSLSVGGDLIWIAMGTLVRTAMQLGLHRDPRQFTKMSLLQAEIRRRLWATVMEMNVQAALDGGMPPNISLHDFDTEPPSNINDVDIDDRTELILETSVIATDTSLQRFLFSALRSRLEILRLMNGISSELTQAEVITLTTDIKNACRECRTHIQVSEYDAEEQVFRHNLADLLLRRFLLSLHRPLANRGRTSPLFYFSRKVVYDSATALLLPPQSEDFTHLVLRGSGIFKNRMIHVSLALASELLIEIEEEEGSPTSILNQPWNYKSMLMAAVQEARRQSAQRMRFGETNVRLHMKLSIVLSQAEDLIPGQSRQEQMIQSAKDSLEMACNTIKAQLSVSSISSLADDEAIRIAGDGQLDFTSPFLDLDDILQTSDFNADGDLFRLF</sequence>
<protein>
    <recommendedName>
        <fullName evidence="8">Zn(2)-C6 fungal-type domain-containing protein</fullName>
    </recommendedName>
</protein>
<evidence type="ECO:0000256" key="3">
    <source>
        <dbReference type="ARBA" id="ARBA00023015"/>
    </source>
</evidence>
<evidence type="ECO:0000256" key="7">
    <source>
        <dbReference type="SAM" id="MobiDB-lite"/>
    </source>
</evidence>
<dbReference type="CDD" id="cd00067">
    <property type="entry name" value="GAL4"/>
    <property type="match status" value="1"/>
</dbReference>
<dbReference type="InterPro" id="IPR036864">
    <property type="entry name" value="Zn2-C6_fun-type_DNA-bd_sf"/>
</dbReference>
<dbReference type="InterPro" id="IPR001138">
    <property type="entry name" value="Zn2Cys6_DnaBD"/>
</dbReference>
<dbReference type="InterPro" id="IPR007219">
    <property type="entry name" value="XnlR_reg_dom"/>
</dbReference>
<keyword evidence="10" id="KW-1185">Reference proteome</keyword>
<dbReference type="SUPFAM" id="SSF57701">
    <property type="entry name" value="Zn2/Cys6 DNA-binding domain"/>
    <property type="match status" value="1"/>
</dbReference>
<dbReference type="SMART" id="SM00066">
    <property type="entry name" value="GAL4"/>
    <property type="match status" value="1"/>
</dbReference>
<dbReference type="PANTHER" id="PTHR31944:SF131">
    <property type="entry name" value="HEME-RESPONSIVE ZINC FINGER TRANSCRIPTION FACTOR HAP1"/>
    <property type="match status" value="1"/>
</dbReference>
<dbReference type="RefSeq" id="XP_020124832.1">
    <property type="nucleotide sequence ID" value="XM_020260340.1"/>
</dbReference>
<dbReference type="Gene3D" id="4.10.240.10">
    <property type="entry name" value="Zn(2)-C6 fungal-type DNA-binding domain"/>
    <property type="match status" value="1"/>
</dbReference>
<dbReference type="AlphaFoldDB" id="A0A225ASY1"/>
<keyword evidence="4" id="KW-0238">DNA-binding</keyword>
<keyword evidence="1" id="KW-0479">Metal-binding</keyword>
<keyword evidence="5" id="KW-0804">Transcription</keyword>
<organism evidence="9 10">
    <name type="scientific">Talaromyces atroroseus</name>
    <dbReference type="NCBI Taxonomy" id="1441469"/>
    <lineage>
        <taxon>Eukaryota</taxon>
        <taxon>Fungi</taxon>
        <taxon>Dikarya</taxon>
        <taxon>Ascomycota</taxon>
        <taxon>Pezizomycotina</taxon>
        <taxon>Eurotiomycetes</taxon>
        <taxon>Eurotiomycetidae</taxon>
        <taxon>Eurotiales</taxon>
        <taxon>Trichocomaceae</taxon>
        <taxon>Talaromyces</taxon>
        <taxon>Talaromyces sect. Trachyspermi</taxon>
    </lineage>
</organism>
<feature type="region of interest" description="Disordered" evidence="7">
    <location>
        <begin position="105"/>
        <end position="137"/>
    </location>
</feature>
<dbReference type="Proteomes" id="UP000214365">
    <property type="component" value="Unassembled WGS sequence"/>
</dbReference>
<dbReference type="SMART" id="SM00906">
    <property type="entry name" value="Fungal_trans"/>
    <property type="match status" value="1"/>
</dbReference>
<dbReference type="PROSITE" id="PS50048">
    <property type="entry name" value="ZN2_CY6_FUNGAL_2"/>
    <property type="match status" value="1"/>
</dbReference>
<feature type="compositionally biased region" description="Polar residues" evidence="7">
    <location>
        <begin position="106"/>
        <end position="122"/>
    </location>
</feature>
<proteinExistence type="predicted"/>
<feature type="region of interest" description="Disordered" evidence="7">
    <location>
        <begin position="1"/>
        <end position="22"/>
    </location>
</feature>
<keyword evidence="3" id="KW-0805">Transcription regulation</keyword>
<dbReference type="PROSITE" id="PS00463">
    <property type="entry name" value="ZN2_CY6_FUNGAL_1"/>
    <property type="match status" value="1"/>
</dbReference>
<accession>A0A225ASY1</accession>
<dbReference type="CDD" id="cd12148">
    <property type="entry name" value="fungal_TF_MHR"/>
    <property type="match status" value="1"/>
</dbReference>
<feature type="compositionally biased region" description="Low complexity" evidence="7">
    <location>
        <begin position="1"/>
        <end position="14"/>
    </location>
</feature>
<evidence type="ECO:0000256" key="4">
    <source>
        <dbReference type="ARBA" id="ARBA00023125"/>
    </source>
</evidence>
<feature type="region of interest" description="Disordered" evidence="7">
    <location>
        <begin position="156"/>
        <end position="190"/>
    </location>
</feature>
<evidence type="ECO:0000256" key="1">
    <source>
        <dbReference type="ARBA" id="ARBA00022723"/>
    </source>
</evidence>
<dbReference type="GO" id="GO:0005634">
    <property type="term" value="C:nucleus"/>
    <property type="evidence" value="ECO:0007669"/>
    <property type="project" value="TreeGrafter"/>
</dbReference>
<comment type="caution">
    <text evidence="9">The sequence shown here is derived from an EMBL/GenBank/DDBJ whole genome shotgun (WGS) entry which is preliminary data.</text>
</comment>
<keyword evidence="6" id="KW-0539">Nucleus</keyword>
<evidence type="ECO:0000256" key="6">
    <source>
        <dbReference type="ARBA" id="ARBA00023242"/>
    </source>
</evidence>
<reference evidence="9 10" key="1">
    <citation type="submission" date="2015-06" db="EMBL/GenBank/DDBJ databases">
        <title>Talaromyces atroroseus IBT 11181 draft genome.</title>
        <authorList>
            <person name="Rasmussen K.B."/>
            <person name="Rasmussen S."/>
            <person name="Petersen B."/>
            <person name="Sicheritz-Ponten T."/>
            <person name="Mortensen U.H."/>
            <person name="Thrane U."/>
        </authorList>
    </citation>
    <scope>NUCLEOTIDE SEQUENCE [LARGE SCALE GENOMIC DNA]</scope>
    <source>
        <strain evidence="9 10">IBT 11181</strain>
    </source>
</reference>
<evidence type="ECO:0000256" key="5">
    <source>
        <dbReference type="ARBA" id="ARBA00023163"/>
    </source>
</evidence>
<evidence type="ECO:0000313" key="9">
    <source>
        <dbReference type="EMBL" id="OKL64711.1"/>
    </source>
</evidence>
<dbReference type="GO" id="GO:0000978">
    <property type="term" value="F:RNA polymerase II cis-regulatory region sequence-specific DNA binding"/>
    <property type="evidence" value="ECO:0007669"/>
    <property type="project" value="TreeGrafter"/>
</dbReference>
<dbReference type="GO" id="GO:0001228">
    <property type="term" value="F:DNA-binding transcription activator activity, RNA polymerase II-specific"/>
    <property type="evidence" value="ECO:0007669"/>
    <property type="project" value="TreeGrafter"/>
</dbReference>
<dbReference type="GO" id="GO:0006351">
    <property type="term" value="P:DNA-templated transcription"/>
    <property type="evidence" value="ECO:0007669"/>
    <property type="project" value="InterPro"/>
</dbReference>
<evidence type="ECO:0000256" key="2">
    <source>
        <dbReference type="ARBA" id="ARBA00022833"/>
    </source>
</evidence>